<dbReference type="InterPro" id="IPR036691">
    <property type="entry name" value="Endo/exonu/phosph_ase_sf"/>
</dbReference>
<dbReference type="Proteomes" id="UP001209540">
    <property type="component" value="Unassembled WGS sequence"/>
</dbReference>
<organism evidence="2 3">
    <name type="scientific">Phascolomyces articulosus</name>
    <dbReference type="NCBI Taxonomy" id="60185"/>
    <lineage>
        <taxon>Eukaryota</taxon>
        <taxon>Fungi</taxon>
        <taxon>Fungi incertae sedis</taxon>
        <taxon>Mucoromycota</taxon>
        <taxon>Mucoromycotina</taxon>
        <taxon>Mucoromycetes</taxon>
        <taxon>Mucorales</taxon>
        <taxon>Lichtheimiaceae</taxon>
        <taxon>Phascolomyces</taxon>
    </lineage>
</organism>
<dbReference type="InterPro" id="IPR005135">
    <property type="entry name" value="Endo/exonuclease/phosphatase"/>
</dbReference>
<proteinExistence type="predicted"/>
<dbReference type="Gene3D" id="3.60.10.10">
    <property type="entry name" value="Endonuclease/exonuclease/phosphatase"/>
    <property type="match status" value="1"/>
</dbReference>
<gene>
    <name evidence="2" type="ORF">BDA99DRAFT_433719</name>
</gene>
<protein>
    <recommendedName>
        <fullName evidence="1">Endonuclease/exonuclease/phosphatase domain-containing protein</fullName>
    </recommendedName>
</protein>
<accession>A0AAD5PH94</accession>
<dbReference type="AlphaFoldDB" id="A0AAD5PH94"/>
<comment type="caution">
    <text evidence="2">The sequence shown here is derived from an EMBL/GenBank/DDBJ whole genome shotgun (WGS) entry which is preliminary data.</text>
</comment>
<dbReference type="Pfam" id="PF03372">
    <property type="entry name" value="Exo_endo_phos"/>
    <property type="match status" value="1"/>
</dbReference>
<dbReference type="EMBL" id="JAIXMP010000006">
    <property type="protein sequence ID" value="KAI9271569.1"/>
    <property type="molecule type" value="Genomic_DNA"/>
</dbReference>
<feature type="domain" description="Endonuclease/exonuclease/phosphatase" evidence="1">
    <location>
        <begin position="24"/>
        <end position="174"/>
    </location>
</feature>
<evidence type="ECO:0000313" key="2">
    <source>
        <dbReference type="EMBL" id="KAI9271569.1"/>
    </source>
</evidence>
<evidence type="ECO:0000313" key="3">
    <source>
        <dbReference type="Proteomes" id="UP001209540"/>
    </source>
</evidence>
<keyword evidence="3" id="KW-1185">Reference proteome</keyword>
<dbReference type="SUPFAM" id="SSF56219">
    <property type="entry name" value="DNase I-like"/>
    <property type="match status" value="1"/>
</dbReference>
<feature type="non-terminal residue" evidence="2">
    <location>
        <position position="188"/>
    </location>
</feature>
<reference evidence="2" key="2">
    <citation type="submission" date="2023-02" db="EMBL/GenBank/DDBJ databases">
        <authorList>
            <consortium name="DOE Joint Genome Institute"/>
            <person name="Mondo S.J."/>
            <person name="Chang Y."/>
            <person name="Wang Y."/>
            <person name="Ahrendt S."/>
            <person name="Andreopoulos W."/>
            <person name="Barry K."/>
            <person name="Beard J."/>
            <person name="Benny G.L."/>
            <person name="Blankenship S."/>
            <person name="Bonito G."/>
            <person name="Cuomo C."/>
            <person name="Desiro A."/>
            <person name="Gervers K.A."/>
            <person name="Hundley H."/>
            <person name="Kuo A."/>
            <person name="LaButti K."/>
            <person name="Lang B.F."/>
            <person name="Lipzen A."/>
            <person name="O'Donnell K."/>
            <person name="Pangilinan J."/>
            <person name="Reynolds N."/>
            <person name="Sandor L."/>
            <person name="Smith M.W."/>
            <person name="Tsang A."/>
            <person name="Grigoriev I.V."/>
            <person name="Stajich J.E."/>
            <person name="Spatafora J.W."/>
        </authorList>
    </citation>
    <scope>NUCLEOTIDE SEQUENCE</scope>
    <source>
        <strain evidence="2">RSA 2281</strain>
    </source>
</reference>
<dbReference type="GO" id="GO:0003824">
    <property type="term" value="F:catalytic activity"/>
    <property type="evidence" value="ECO:0007669"/>
    <property type="project" value="InterPro"/>
</dbReference>
<name>A0AAD5PH94_9FUNG</name>
<reference evidence="2" key="1">
    <citation type="journal article" date="2022" name="IScience">
        <title>Evolution of zygomycete secretomes and the origins of terrestrial fungal ecologies.</title>
        <authorList>
            <person name="Chang Y."/>
            <person name="Wang Y."/>
            <person name="Mondo S."/>
            <person name="Ahrendt S."/>
            <person name="Andreopoulos W."/>
            <person name="Barry K."/>
            <person name="Beard J."/>
            <person name="Benny G.L."/>
            <person name="Blankenship S."/>
            <person name="Bonito G."/>
            <person name="Cuomo C."/>
            <person name="Desiro A."/>
            <person name="Gervers K.A."/>
            <person name="Hundley H."/>
            <person name="Kuo A."/>
            <person name="LaButti K."/>
            <person name="Lang B.F."/>
            <person name="Lipzen A."/>
            <person name="O'Donnell K."/>
            <person name="Pangilinan J."/>
            <person name="Reynolds N."/>
            <person name="Sandor L."/>
            <person name="Smith M.E."/>
            <person name="Tsang A."/>
            <person name="Grigoriev I.V."/>
            <person name="Stajich J.E."/>
            <person name="Spatafora J.W."/>
        </authorList>
    </citation>
    <scope>NUCLEOTIDE SEQUENCE</scope>
    <source>
        <strain evidence="2">RSA 2281</strain>
    </source>
</reference>
<evidence type="ECO:0000259" key="1">
    <source>
        <dbReference type="Pfam" id="PF03372"/>
    </source>
</evidence>
<sequence>MSNKQIQLTIFNITGLRKQAIDSVISFTPNSDLVFLVETWLLSPNRYYTSWTQHHVHGIRSITLHSRGRLGISLLINPSCPYHVYYIPNNSSPFSLYYLSCIVANTLIHCVYLLPEKISDAFALDVLESLPLHLPNTNNTIICGDFNARLGTETGDSRCNTRGRTLLPWINSNTLTLWNKELLYGQST</sequence>